<dbReference type="VEuPathDB" id="FungiDB:Z519_11795"/>
<dbReference type="OrthoDB" id="3469466at2759"/>
<sequence>MAAKPLITPESFITITRPADMVSDETRFAVASHTAKARRQRRRKVVDFEPGKTIHKFLAWKAADEPHLRHKLLQDRHGRESTSVAVIPSKHPHDYPMDILSRGRRDPFARYAVSDIPGLVDEVVDHAVRLFWPGLTPSNRPNVTNPVNEDYLVAIRSSTLAFYAYVVGTAENYELLSGTNVKTKAFSKLCLSYRVEMIKLVNQEIDQMTGPPSDELLGAIIVLAGNSAGFISRAKGTFLKAAKPSRFNSPLRTAQFLHVYSANPFPSAHSEALVRLMIMKGGCSEIKSPGVASVVSLCDLVNASQTNSQLYIIPMSPPTLATLRDLAHLMIKEGIDWDLQTSVWGHLPFSQPDRYEFLQAVQAMLVVNTAVDCYLSKRGPTTLFADIVNARNDAQYLLLNLLPISEADCEMHSSSERFSEHLYEISRISLRIYSNLVLFPMNPSGGTSRILAGALREVIIQSENESPWQLFPDDTYKRLLLWALVLGGIQVDDGVIDAEAERSWFVEQLAGVMSSIDILTWRQVEECLSSFMWLDIVLNPAAVELWVDARRSRDQDWEALEMEGLALRPRENV</sequence>
<evidence type="ECO:0000313" key="1">
    <source>
        <dbReference type="EMBL" id="KIW87472.1"/>
    </source>
</evidence>
<dbReference type="EMBL" id="KN847003">
    <property type="protein sequence ID" value="KIW87472.1"/>
    <property type="molecule type" value="Genomic_DNA"/>
</dbReference>
<dbReference type="PANTHER" id="PTHR37540">
    <property type="entry name" value="TRANSCRIPTION FACTOR (ACR-2), PUTATIVE-RELATED-RELATED"/>
    <property type="match status" value="1"/>
</dbReference>
<keyword evidence="2" id="KW-1185">Reference proteome</keyword>
<dbReference type="Proteomes" id="UP000053789">
    <property type="component" value="Unassembled WGS sequence"/>
</dbReference>
<dbReference type="HOGENOM" id="CLU_015771_0_1_1"/>
<protein>
    <submittedName>
        <fullName evidence="1">Uncharacterized protein</fullName>
    </submittedName>
</protein>
<dbReference type="PANTHER" id="PTHR37540:SF5">
    <property type="entry name" value="TRANSCRIPTION FACTOR DOMAIN-CONTAINING PROTEIN"/>
    <property type="match status" value="1"/>
</dbReference>
<dbReference type="AlphaFoldDB" id="A0A0D2FLA2"/>
<dbReference type="GeneID" id="27704723"/>
<name>A0A0D2FLA2_CLAB1</name>
<accession>A0A0D2FLA2</accession>
<gene>
    <name evidence="1" type="ORF">Z519_11795</name>
</gene>
<proteinExistence type="predicted"/>
<reference evidence="1" key="1">
    <citation type="submission" date="2015-01" db="EMBL/GenBank/DDBJ databases">
        <title>The Genome Sequence of Cladophialophora bantiana CBS 173.52.</title>
        <authorList>
            <consortium name="The Broad Institute Genomics Platform"/>
            <person name="Cuomo C."/>
            <person name="de Hoog S."/>
            <person name="Gorbushina A."/>
            <person name="Stielow B."/>
            <person name="Teixiera M."/>
            <person name="Abouelleil A."/>
            <person name="Chapman S.B."/>
            <person name="Priest M."/>
            <person name="Young S.K."/>
            <person name="Wortman J."/>
            <person name="Nusbaum C."/>
            <person name="Birren B."/>
        </authorList>
    </citation>
    <scope>NUCLEOTIDE SEQUENCE [LARGE SCALE GENOMIC DNA]</scope>
    <source>
        <strain evidence="1">CBS 173.52</strain>
    </source>
</reference>
<organism evidence="1 2">
    <name type="scientific">Cladophialophora bantiana (strain ATCC 10958 / CBS 173.52 / CDC B-1940 / NIH 8579)</name>
    <name type="common">Xylohypha bantiana</name>
    <dbReference type="NCBI Taxonomy" id="1442370"/>
    <lineage>
        <taxon>Eukaryota</taxon>
        <taxon>Fungi</taxon>
        <taxon>Dikarya</taxon>
        <taxon>Ascomycota</taxon>
        <taxon>Pezizomycotina</taxon>
        <taxon>Eurotiomycetes</taxon>
        <taxon>Chaetothyriomycetidae</taxon>
        <taxon>Chaetothyriales</taxon>
        <taxon>Herpotrichiellaceae</taxon>
        <taxon>Cladophialophora</taxon>
    </lineage>
</organism>
<evidence type="ECO:0000313" key="2">
    <source>
        <dbReference type="Proteomes" id="UP000053789"/>
    </source>
</evidence>
<dbReference type="RefSeq" id="XP_016614141.1">
    <property type="nucleotide sequence ID" value="XM_016769505.1"/>
</dbReference>